<feature type="transmembrane region" description="Helical" evidence="1">
    <location>
        <begin position="73"/>
        <end position="92"/>
    </location>
</feature>
<comment type="caution">
    <text evidence="2">The sequence shown here is derived from an EMBL/GenBank/DDBJ whole genome shotgun (WGS) entry which is preliminary data.</text>
</comment>
<keyword evidence="1" id="KW-0472">Membrane</keyword>
<evidence type="ECO:0000256" key="1">
    <source>
        <dbReference type="SAM" id="Phobius"/>
    </source>
</evidence>
<accession>A0A919PFN7</accession>
<protein>
    <submittedName>
        <fullName evidence="2">Uncharacterized protein</fullName>
    </submittedName>
</protein>
<name>A0A919PFN7_9CELL</name>
<gene>
    <name evidence="2" type="ORF">Cpa01nite_26880</name>
</gene>
<evidence type="ECO:0000313" key="2">
    <source>
        <dbReference type="EMBL" id="GIG37307.1"/>
    </source>
</evidence>
<dbReference type="RefSeq" id="WP_203669292.1">
    <property type="nucleotide sequence ID" value="NZ_BONO01000021.1"/>
</dbReference>
<feature type="transmembrane region" description="Helical" evidence="1">
    <location>
        <begin position="104"/>
        <end position="125"/>
    </location>
</feature>
<keyword evidence="1" id="KW-1133">Transmembrane helix</keyword>
<feature type="transmembrane region" description="Helical" evidence="1">
    <location>
        <begin position="224"/>
        <end position="246"/>
    </location>
</feature>
<evidence type="ECO:0000313" key="3">
    <source>
        <dbReference type="Proteomes" id="UP000642125"/>
    </source>
</evidence>
<proteinExistence type="predicted"/>
<keyword evidence="3" id="KW-1185">Reference proteome</keyword>
<dbReference type="EMBL" id="BONO01000021">
    <property type="protein sequence ID" value="GIG37307.1"/>
    <property type="molecule type" value="Genomic_DNA"/>
</dbReference>
<keyword evidence="1" id="KW-0812">Transmembrane</keyword>
<feature type="transmembrane region" description="Helical" evidence="1">
    <location>
        <begin position="186"/>
        <end position="204"/>
    </location>
</feature>
<organism evidence="2 3">
    <name type="scientific">Cellulomonas pakistanensis</name>
    <dbReference type="NCBI Taxonomy" id="992287"/>
    <lineage>
        <taxon>Bacteria</taxon>
        <taxon>Bacillati</taxon>
        <taxon>Actinomycetota</taxon>
        <taxon>Actinomycetes</taxon>
        <taxon>Micrococcales</taxon>
        <taxon>Cellulomonadaceae</taxon>
        <taxon>Cellulomonas</taxon>
    </lineage>
</organism>
<dbReference type="AlphaFoldDB" id="A0A919PFN7"/>
<reference evidence="2" key="1">
    <citation type="submission" date="2021-01" db="EMBL/GenBank/DDBJ databases">
        <title>Whole genome shotgun sequence of Cellulomonas pakistanensis NBRC 110800.</title>
        <authorList>
            <person name="Komaki H."/>
            <person name="Tamura T."/>
        </authorList>
    </citation>
    <scope>NUCLEOTIDE SEQUENCE</scope>
    <source>
        <strain evidence="2">NBRC 110800</strain>
    </source>
</reference>
<feature type="transmembrane region" description="Helical" evidence="1">
    <location>
        <begin position="20"/>
        <end position="53"/>
    </location>
</feature>
<feature type="transmembrane region" description="Helical" evidence="1">
    <location>
        <begin position="155"/>
        <end position="179"/>
    </location>
</feature>
<dbReference type="Proteomes" id="UP000642125">
    <property type="component" value="Unassembled WGS sequence"/>
</dbReference>
<sequence length="256" mass="27287">MSATTRPLFPARPVTRQGPVLRTAVSVLAWFGQVALWYWGIVLVVVVALPLLVDAFGEVGTSTIWFARQSGVWFPFSVLIGVATTYPPVHVASGMTRRSYVRGTLLAVVAIAAAFALLMAGGLMAERAWYGAMGWDWSPQDQGWFDPDVTFGSLLVAYLATFVVAYVSGLLVGTVYAAAGGWWGTLTLPLTAGPSLLMTVLVGNSNDWVPFSELFGSTGEGTPLALVLTVAAVLTLTMAAAFWLLATRRSIAPRRG</sequence>